<accession>A0A3N5ADV0</accession>
<dbReference type="AlphaFoldDB" id="A0A3N5ADV0"/>
<dbReference type="PANTHER" id="PTHR30485">
    <property type="entry name" value="NI/FE-HYDROGENASE 1 B-TYPE CYTOCHROME SUBUNIT"/>
    <property type="match status" value="1"/>
</dbReference>
<feature type="transmembrane region" description="Helical" evidence="12">
    <location>
        <begin position="12"/>
        <end position="31"/>
    </location>
</feature>
<evidence type="ECO:0000256" key="1">
    <source>
        <dbReference type="ARBA" id="ARBA00004651"/>
    </source>
</evidence>
<dbReference type="GO" id="GO:0022904">
    <property type="term" value="P:respiratory electron transport chain"/>
    <property type="evidence" value="ECO:0007669"/>
    <property type="project" value="InterPro"/>
</dbReference>
<keyword evidence="6 12" id="KW-0812">Transmembrane</keyword>
<comment type="subcellular location">
    <subcellularLocation>
        <location evidence="1">Cell membrane</location>
        <topology evidence="1">Multi-pass membrane protein</topology>
    </subcellularLocation>
</comment>
<dbReference type="SUPFAM" id="SSF81342">
    <property type="entry name" value="Transmembrane di-heme cytochromes"/>
    <property type="match status" value="1"/>
</dbReference>
<proteinExistence type="inferred from homology"/>
<feature type="domain" description="Cytochrome b561 bacterial/Ni-hydrogenase" evidence="13">
    <location>
        <begin position="5"/>
        <end position="184"/>
    </location>
</feature>
<organism evidence="14 15">
    <name type="scientific">Thermodesulfitimonas autotrophica</name>
    <dbReference type="NCBI Taxonomy" id="1894989"/>
    <lineage>
        <taxon>Bacteria</taxon>
        <taxon>Bacillati</taxon>
        <taxon>Bacillota</taxon>
        <taxon>Clostridia</taxon>
        <taxon>Thermoanaerobacterales</taxon>
        <taxon>Thermoanaerobacteraceae</taxon>
        <taxon>Thermodesulfitimonas</taxon>
    </lineage>
</organism>
<evidence type="ECO:0000259" key="13">
    <source>
        <dbReference type="Pfam" id="PF01292"/>
    </source>
</evidence>
<evidence type="ECO:0000256" key="11">
    <source>
        <dbReference type="ARBA" id="ARBA00023136"/>
    </source>
</evidence>
<evidence type="ECO:0000256" key="4">
    <source>
        <dbReference type="ARBA" id="ARBA00022475"/>
    </source>
</evidence>
<evidence type="ECO:0000256" key="8">
    <source>
        <dbReference type="ARBA" id="ARBA00022982"/>
    </source>
</evidence>
<dbReference type="EMBL" id="RKRE01000003">
    <property type="protein sequence ID" value="RPF42827.1"/>
    <property type="molecule type" value="Genomic_DNA"/>
</dbReference>
<gene>
    <name evidence="14" type="ORF">EDD75_1939</name>
</gene>
<dbReference type="GO" id="GO:0020037">
    <property type="term" value="F:heme binding"/>
    <property type="evidence" value="ECO:0007669"/>
    <property type="project" value="TreeGrafter"/>
</dbReference>
<keyword evidence="3" id="KW-0813">Transport</keyword>
<evidence type="ECO:0000256" key="10">
    <source>
        <dbReference type="ARBA" id="ARBA00023004"/>
    </source>
</evidence>
<keyword evidence="11 12" id="KW-0472">Membrane</keyword>
<dbReference type="Gene3D" id="1.20.950.20">
    <property type="entry name" value="Transmembrane di-heme cytochromes, Chain C"/>
    <property type="match status" value="1"/>
</dbReference>
<evidence type="ECO:0000256" key="3">
    <source>
        <dbReference type="ARBA" id="ARBA00022448"/>
    </source>
</evidence>
<evidence type="ECO:0000256" key="2">
    <source>
        <dbReference type="ARBA" id="ARBA00008622"/>
    </source>
</evidence>
<feature type="transmembrane region" description="Helical" evidence="12">
    <location>
        <begin position="46"/>
        <end position="64"/>
    </location>
</feature>
<dbReference type="InterPro" id="IPR000516">
    <property type="entry name" value="Ni-dep_Hydgase_cyt-B"/>
</dbReference>
<keyword evidence="9 12" id="KW-1133">Transmembrane helix</keyword>
<dbReference type="RefSeq" id="WP_170157793.1">
    <property type="nucleotide sequence ID" value="NZ_RKRE01000003.1"/>
</dbReference>
<evidence type="ECO:0000313" key="15">
    <source>
        <dbReference type="Proteomes" id="UP000282654"/>
    </source>
</evidence>
<dbReference type="PANTHER" id="PTHR30485:SF0">
    <property type="entry name" value="NI_FE-HYDROGENASE 1 B-TYPE CYTOCHROME SUBUNIT-RELATED"/>
    <property type="match status" value="1"/>
</dbReference>
<keyword evidence="15" id="KW-1185">Reference proteome</keyword>
<dbReference type="GO" id="GO:0005506">
    <property type="term" value="F:iron ion binding"/>
    <property type="evidence" value="ECO:0007669"/>
    <property type="project" value="InterPro"/>
</dbReference>
<dbReference type="Proteomes" id="UP000282654">
    <property type="component" value="Unassembled WGS sequence"/>
</dbReference>
<sequence>MMQLRHPLPARIFHWTLAPLAITLVATGLYLTNPPYHGSPRTARKLHSLAGFLFTGGFVARLYYAALRREWRLILPERHDLKKLPSFARYHLYLTDKKPQFRKYNIGQKFLYTFWPLEAIFALPLGFFLYAPHTFSRPVKWLGGLARIRQLLYSLTLLTAATMAGHIYLALTDSVGKLKSIFTGYYKQGT</sequence>
<comment type="similarity">
    <text evidence="2">Belongs to the HupC/HyaC/HydC family.</text>
</comment>
<evidence type="ECO:0000256" key="12">
    <source>
        <dbReference type="SAM" id="Phobius"/>
    </source>
</evidence>
<dbReference type="InterPro" id="IPR051542">
    <property type="entry name" value="Hydrogenase_cytochrome"/>
</dbReference>
<dbReference type="PRINTS" id="PR00161">
    <property type="entry name" value="NIHGNASECYTB"/>
</dbReference>
<protein>
    <submittedName>
        <fullName evidence="14">Ni/Fe-hydrogenase 1 B-type cytochrome subunit</fullName>
    </submittedName>
</protein>
<keyword evidence="4" id="KW-1003">Cell membrane</keyword>
<evidence type="ECO:0000256" key="7">
    <source>
        <dbReference type="ARBA" id="ARBA00022723"/>
    </source>
</evidence>
<evidence type="ECO:0000256" key="6">
    <source>
        <dbReference type="ARBA" id="ARBA00022692"/>
    </source>
</evidence>
<dbReference type="GO" id="GO:0005886">
    <property type="term" value="C:plasma membrane"/>
    <property type="evidence" value="ECO:0007669"/>
    <property type="project" value="UniProtKB-SubCell"/>
</dbReference>
<evidence type="ECO:0000256" key="9">
    <source>
        <dbReference type="ARBA" id="ARBA00022989"/>
    </source>
</evidence>
<keyword evidence="7" id="KW-0479">Metal-binding</keyword>
<dbReference type="GO" id="GO:0009055">
    <property type="term" value="F:electron transfer activity"/>
    <property type="evidence" value="ECO:0007669"/>
    <property type="project" value="InterPro"/>
</dbReference>
<name>A0A3N5ADV0_9THEO</name>
<dbReference type="Pfam" id="PF01292">
    <property type="entry name" value="Ni_hydr_CYTB"/>
    <property type="match status" value="1"/>
</dbReference>
<comment type="caution">
    <text evidence="14">The sequence shown here is derived from an EMBL/GenBank/DDBJ whole genome shotgun (WGS) entry which is preliminary data.</text>
</comment>
<keyword evidence="5" id="KW-0349">Heme</keyword>
<evidence type="ECO:0000313" key="14">
    <source>
        <dbReference type="EMBL" id="RPF42827.1"/>
    </source>
</evidence>
<evidence type="ECO:0000256" key="5">
    <source>
        <dbReference type="ARBA" id="ARBA00022617"/>
    </source>
</evidence>
<keyword evidence="10" id="KW-0408">Iron</keyword>
<keyword evidence="8" id="KW-0249">Electron transport</keyword>
<reference evidence="14 15" key="1">
    <citation type="submission" date="2018-11" db="EMBL/GenBank/DDBJ databases">
        <title>Genomic Encyclopedia of Type Strains, Phase IV (KMG-IV): sequencing the most valuable type-strain genomes for metagenomic binning, comparative biology and taxonomic classification.</title>
        <authorList>
            <person name="Goeker M."/>
        </authorList>
    </citation>
    <scope>NUCLEOTIDE SEQUENCE [LARGE SCALE GENOMIC DNA]</scope>
    <source>
        <strain evidence="14 15">DSM 102936</strain>
    </source>
</reference>
<dbReference type="InterPro" id="IPR016174">
    <property type="entry name" value="Di-haem_cyt_TM"/>
</dbReference>
<feature type="transmembrane region" description="Helical" evidence="12">
    <location>
        <begin position="110"/>
        <end position="131"/>
    </location>
</feature>
<dbReference type="InterPro" id="IPR011577">
    <property type="entry name" value="Cyt_b561_bac/Ni-Hgenase"/>
</dbReference>
<feature type="transmembrane region" description="Helical" evidence="12">
    <location>
        <begin position="151"/>
        <end position="171"/>
    </location>
</feature>